<dbReference type="EMBL" id="WQMT02000009">
    <property type="protein sequence ID" value="KAG9218654.1"/>
    <property type="molecule type" value="Genomic_DNA"/>
</dbReference>
<name>A0ACB7IKH0_PLECO</name>
<accession>A0ACB7IKH0</accession>
<reference evidence="1 2" key="1">
    <citation type="journal article" date="2021" name="Appl. Environ. Microbiol.">
        <title>Genetic linkage and physical mapping for an oyster mushroom Pleurotus cornucopiae and QTL analysis for the trait cap color.</title>
        <authorList>
            <person name="Zhang Y."/>
            <person name="Gao W."/>
            <person name="Sonnenberg A."/>
            <person name="Chen Q."/>
            <person name="Zhang J."/>
            <person name="Huang C."/>
        </authorList>
    </citation>
    <scope>NUCLEOTIDE SEQUENCE [LARGE SCALE GENOMIC DNA]</scope>
    <source>
        <strain evidence="1">CCMSSC00406</strain>
    </source>
</reference>
<evidence type="ECO:0000313" key="1">
    <source>
        <dbReference type="EMBL" id="KAG9218654.1"/>
    </source>
</evidence>
<protein>
    <submittedName>
        <fullName evidence="1">Uncharacterized protein</fullName>
    </submittedName>
</protein>
<keyword evidence="2" id="KW-1185">Reference proteome</keyword>
<gene>
    <name evidence="1" type="ORF">CCMSSC00406_0001232</name>
</gene>
<evidence type="ECO:0000313" key="2">
    <source>
        <dbReference type="Proteomes" id="UP000824881"/>
    </source>
</evidence>
<organism evidence="1 2">
    <name type="scientific">Pleurotus cornucopiae</name>
    <name type="common">Cornucopia mushroom</name>
    <dbReference type="NCBI Taxonomy" id="5321"/>
    <lineage>
        <taxon>Eukaryota</taxon>
        <taxon>Fungi</taxon>
        <taxon>Dikarya</taxon>
        <taxon>Basidiomycota</taxon>
        <taxon>Agaricomycotina</taxon>
        <taxon>Agaricomycetes</taxon>
        <taxon>Agaricomycetidae</taxon>
        <taxon>Agaricales</taxon>
        <taxon>Pleurotineae</taxon>
        <taxon>Pleurotaceae</taxon>
        <taxon>Pleurotus</taxon>
    </lineage>
</organism>
<dbReference type="Proteomes" id="UP000824881">
    <property type="component" value="Unassembled WGS sequence"/>
</dbReference>
<proteinExistence type="predicted"/>
<comment type="caution">
    <text evidence="1">The sequence shown here is derived from an EMBL/GenBank/DDBJ whole genome shotgun (WGS) entry which is preliminary data.</text>
</comment>
<sequence>MAPLTPSEASNNRKRKSDAHIETPKPTKSTKTLDAFFSPVATIHTTTPTSKGELTRINLNIEQTAVLKMAVEEGRSVFFTGSAGTGKSLLLRAIISSLKKKYAKNPDVVSVTASTGMAASNIGGMTIHAWGAVAPGVQSVDSLVSYIHKCKPALRRWKSTKVLIIDEVSMVDGHLFQRLAEIASRLRRKTDKPFGGLQLVITGDFFQLPPVTKKGDPFFAFECEAWKACIGVENTMVLVDVINNVLSKSTAFVEMLNQLREGVITPEAVKAFQSLSRSLRPRSNLLAAIAAGEPSSSPSFTQTPPSSQVAAIEPTDLFPLRAEVDRANSARLHALRTPLHTFISRDSGSAPPDKRANLLTSMIAPEKLELKEGAQVMLVKNIESEVGLVNGSVGKVVGFYRVGDVKGSRKGTDAKVVVRAVVMGDDGKPLSIEAAEDEKENATSKDQKPKSKAKVDEALYPLVTFPTMDGASTESLLLLPDEFRVEDNEGNLLARRMQVPLVLAWAMSIHKSQGQTIQKVRVDLGRVFEKGQSYVALSRAASMDGLQVLRFDPKKVSAHPKVINWNRELMEARKATRKPIQG</sequence>